<evidence type="ECO:0000256" key="11">
    <source>
        <dbReference type="PIRSR" id="PIRSR001549-1"/>
    </source>
</evidence>
<dbReference type="EMBL" id="QWFX01000013">
    <property type="protein sequence ID" value="RIJ28532.1"/>
    <property type="molecule type" value="Genomic_DNA"/>
</dbReference>
<evidence type="ECO:0000256" key="12">
    <source>
        <dbReference type="SAM" id="MobiDB-lite"/>
    </source>
</evidence>
<comment type="subunit">
    <text evidence="2 10">Homodimer.</text>
</comment>
<feature type="domain" description="Aminoacyl-transfer RNA synthetases class-II family profile" evidence="13">
    <location>
        <begin position="48"/>
        <end position="394"/>
    </location>
</feature>
<evidence type="ECO:0000313" key="14">
    <source>
        <dbReference type="EMBL" id="RIJ28532.1"/>
    </source>
</evidence>
<evidence type="ECO:0000256" key="7">
    <source>
        <dbReference type="ARBA" id="ARBA00022917"/>
    </source>
</evidence>
<keyword evidence="5 10" id="KW-0547">Nucleotide-binding</keyword>
<dbReference type="NCBIfam" id="TIGR00442">
    <property type="entry name" value="hisS"/>
    <property type="match status" value="1"/>
</dbReference>
<evidence type="ECO:0000256" key="2">
    <source>
        <dbReference type="ARBA" id="ARBA00011738"/>
    </source>
</evidence>
<evidence type="ECO:0000256" key="5">
    <source>
        <dbReference type="ARBA" id="ARBA00022741"/>
    </source>
</evidence>
<comment type="subcellular location">
    <subcellularLocation>
        <location evidence="10">Cytoplasm</location>
    </subcellularLocation>
</comment>
<evidence type="ECO:0000313" key="15">
    <source>
        <dbReference type="Proteomes" id="UP000266385"/>
    </source>
</evidence>
<dbReference type="Gene3D" id="3.40.50.800">
    <property type="entry name" value="Anticodon-binding domain"/>
    <property type="match status" value="1"/>
</dbReference>
<accession>A0A399RFF4</accession>
<sequence>MSKKKQDPDAPKSGKDLARKPRGFPDRREALIHAQGEMIDRVTAVYRRWGFEALDTGAFEYADALGKFLPDDDRPNAGVFSLQDDDEQWISLRYDLTAPLARFAAENWQTLPKPFRRYAAGPVWRNEKPGPGRFREFLQCDADTVGAAGAHADAEMVAMAAEAMRAAGAGDGEFAVRVNTRRLLNAVLDGVGANSDAARLTILRALDKLDRLGEDGVKLLLGPGREDESGDFTKGAGLDAGSIDKVMAFAQAGRATRGETLEALGRAVGTGEEAKAGLDELAAIARGLEAFGCPDSDVLFDPSVVRGLEYYTGPVFEAELLKETVDEDGNVVRIGSVGGGGRYDDLVARFTGEKVPATGFSVGISRLATAFAISGDIEALNGPVVVLNLNREDPTEALKLATELRAAGIRAEAYMGSSGMRPQMKYADRRGAPVAVMVGEDEIAKGVVTIKDLKEGAKQAKAIKSNEEYREARPGQFEAPRAEMIARIREIVEAAE</sequence>
<keyword evidence="7 10" id="KW-0648">Protein biosynthesis</keyword>
<keyword evidence="8 10" id="KW-0030">Aminoacyl-tRNA synthetase</keyword>
<organism evidence="14 15">
    <name type="scientific">Henriciella mobilis</name>
    <dbReference type="NCBI Taxonomy" id="2305467"/>
    <lineage>
        <taxon>Bacteria</taxon>
        <taxon>Pseudomonadati</taxon>
        <taxon>Pseudomonadota</taxon>
        <taxon>Alphaproteobacteria</taxon>
        <taxon>Hyphomonadales</taxon>
        <taxon>Hyphomonadaceae</taxon>
        <taxon>Henriciella</taxon>
    </lineage>
</organism>
<dbReference type="InterPro" id="IPR036621">
    <property type="entry name" value="Anticodon-bd_dom_sf"/>
</dbReference>
<dbReference type="SUPFAM" id="SSF55681">
    <property type="entry name" value="Class II aaRS and biotin synthetases"/>
    <property type="match status" value="1"/>
</dbReference>
<dbReference type="GO" id="GO:0004821">
    <property type="term" value="F:histidine-tRNA ligase activity"/>
    <property type="evidence" value="ECO:0007669"/>
    <property type="project" value="UniProtKB-UniRule"/>
</dbReference>
<dbReference type="InterPro" id="IPR015807">
    <property type="entry name" value="His-tRNA-ligase"/>
</dbReference>
<dbReference type="SUPFAM" id="SSF52954">
    <property type="entry name" value="Class II aaRS ABD-related"/>
    <property type="match status" value="1"/>
</dbReference>
<feature type="binding site" evidence="11">
    <location>
        <position position="125"/>
    </location>
    <ligand>
        <name>L-histidine</name>
        <dbReference type="ChEBI" id="CHEBI:57595"/>
    </ligand>
</feature>
<comment type="caution">
    <text evidence="14">The sequence shown here is derived from an EMBL/GenBank/DDBJ whole genome shotgun (WGS) entry which is preliminary data.</text>
</comment>
<dbReference type="RefSeq" id="WP_119377067.1">
    <property type="nucleotide sequence ID" value="NZ_QWFX01000013.1"/>
</dbReference>
<dbReference type="AlphaFoldDB" id="A0A399RFF4"/>
<dbReference type="PIRSF" id="PIRSF001549">
    <property type="entry name" value="His-tRNA_synth"/>
    <property type="match status" value="1"/>
</dbReference>
<evidence type="ECO:0000256" key="10">
    <source>
        <dbReference type="HAMAP-Rule" id="MF_00127"/>
    </source>
</evidence>
<dbReference type="HAMAP" id="MF_00127">
    <property type="entry name" value="His_tRNA_synth"/>
    <property type="match status" value="1"/>
</dbReference>
<evidence type="ECO:0000256" key="6">
    <source>
        <dbReference type="ARBA" id="ARBA00022840"/>
    </source>
</evidence>
<evidence type="ECO:0000256" key="9">
    <source>
        <dbReference type="ARBA" id="ARBA00047639"/>
    </source>
</evidence>
<gene>
    <name evidence="10" type="primary">hisS</name>
    <name evidence="14" type="ORF">D1223_14230</name>
</gene>
<dbReference type="InterPro" id="IPR004516">
    <property type="entry name" value="HisRS/HisZ"/>
</dbReference>
<dbReference type="InterPro" id="IPR033656">
    <property type="entry name" value="HisRS_anticodon"/>
</dbReference>
<dbReference type="Gene3D" id="3.30.930.10">
    <property type="entry name" value="Bira Bifunctional Protein, Domain 2"/>
    <property type="match status" value="1"/>
</dbReference>
<dbReference type="Pfam" id="PF13393">
    <property type="entry name" value="tRNA-synt_His"/>
    <property type="match status" value="1"/>
</dbReference>
<dbReference type="PANTHER" id="PTHR11476">
    <property type="entry name" value="HISTIDYL-TRNA SYNTHETASE"/>
    <property type="match status" value="1"/>
</dbReference>
<dbReference type="InterPro" id="IPR004154">
    <property type="entry name" value="Anticodon-bd"/>
</dbReference>
<protein>
    <recommendedName>
        <fullName evidence="10">Histidine--tRNA ligase</fullName>
        <ecNumber evidence="10">6.1.1.21</ecNumber>
    </recommendedName>
    <alternativeName>
        <fullName evidence="10">Histidyl-tRNA synthetase</fullName>
        <shortName evidence="10">HisRS</shortName>
    </alternativeName>
</protein>
<keyword evidence="6 10" id="KW-0067">ATP-binding</keyword>
<feature type="binding site" evidence="11">
    <location>
        <position position="306"/>
    </location>
    <ligand>
        <name>L-histidine</name>
        <dbReference type="ChEBI" id="CHEBI:57595"/>
    </ligand>
</feature>
<dbReference type="GO" id="GO:0006427">
    <property type="term" value="P:histidyl-tRNA aminoacylation"/>
    <property type="evidence" value="ECO:0007669"/>
    <property type="project" value="UniProtKB-UniRule"/>
</dbReference>
<dbReference type="OrthoDB" id="9800814at2"/>
<name>A0A399RFF4_9PROT</name>
<dbReference type="GO" id="GO:0005524">
    <property type="term" value="F:ATP binding"/>
    <property type="evidence" value="ECO:0007669"/>
    <property type="project" value="UniProtKB-UniRule"/>
</dbReference>
<comment type="similarity">
    <text evidence="1 10">Belongs to the class-II aminoacyl-tRNA synthetase family.</text>
</comment>
<comment type="catalytic activity">
    <reaction evidence="9 10">
        <text>tRNA(His) + L-histidine + ATP = L-histidyl-tRNA(His) + AMP + diphosphate + H(+)</text>
        <dbReference type="Rhea" id="RHEA:17313"/>
        <dbReference type="Rhea" id="RHEA-COMP:9665"/>
        <dbReference type="Rhea" id="RHEA-COMP:9689"/>
        <dbReference type="ChEBI" id="CHEBI:15378"/>
        <dbReference type="ChEBI" id="CHEBI:30616"/>
        <dbReference type="ChEBI" id="CHEBI:33019"/>
        <dbReference type="ChEBI" id="CHEBI:57595"/>
        <dbReference type="ChEBI" id="CHEBI:78442"/>
        <dbReference type="ChEBI" id="CHEBI:78527"/>
        <dbReference type="ChEBI" id="CHEBI:456215"/>
        <dbReference type="EC" id="6.1.1.21"/>
    </reaction>
</comment>
<dbReference type="Proteomes" id="UP000266385">
    <property type="component" value="Unassembled WGS sequence"/>
</dbReference>
<evidence type="ECO:0000256" key="8">
    <source>
        <dbReference type="ARBA" id="ARBA00023146"/>
    </source>
</evidence>
<dbReference type="InterPro" id="IPR041715">
    <property type="entry name" value="HisRS-like_core"/>
</dbReference>
<dbReference type="PROSITE" id="PS50862">
    <property type="entry name" value="AA_TRNA_LIGASE_II"/>
    <property type="match status" value="1"/>
</dbReference>
<feature type="binding site" evidence="11">
    <location>
        <position position="139"/>
    </location>
    <ligand>
        <name>L-histidine</name>
        <dbReference type="ChEBI" id="CHEBI:57595"/>
    </ligand>
</feature>
<dbReference type="Pfam" id="PF03129">
    <property type="entry name" value="HGTP_anticodon"/>
    <property type="match status" value="1"/>
</dbReference>
<keyword evidence="3 10" id="KW-0963">Cytoplasm</keyword>
<dbReference type="GO" id="GO:0005737">
    <property type="term" value="C:cytoplasm"/>
    <property type="evidence" value="ECO:0007669"/>
    <property type="project" value="UniProtKB-SubCell"/>
</dbReference>
<evidence type="ECO:0000256" key="3">
    <source>
        <dbReference type="ARBA" id="ARBA00022490"/>
    </source>
</evidence>
<evidence type="ECO:0000259" key="13">
    <source>
        <dbReference type="PROSITE" id="PS50862"/>
    </source>
</evidence>
<feature type="binding site" evidence="11">
    <location>
        <position position="143"/>
    </location>
    <ligand>
        <name>L-histidine</name>
        <dbReference type="ChEBI" id="CHEBI:57595"/>
    </ligand>
</feature>
<reference evidence="14 15" key="1">
    <citation type="submission" date="2018-08" db="EMBL/GenBank/DDBJ databases">
        <title>Henriciella mobilis sp. nov., isolated from seawater.</title>
        <authorList>
            <person name="Cheng H."/>
            <person name="Wu Y.-H."/>
            <person name="Xu X.-W."/>
            <person name="Guo L.-L."/>
        </authorList>
    </citation>
    <scope>NUCLEOTIDE SEQUENCE [LARGE SCALE GENOMIC DNA]</scope>
    <source>
        <strain evidence="14 15">JN25</strain>
    </source>
</reference>
<evidence type="ECO:0000256" key="4">
    <source>
        <dbReference type="ARBA" id="ARBA00022598"/>
    </source>
</evidence>
<dbReference type="CDD" id="cd00773">
    <property type="entry name" value="HisRS-like_core"/>
    <property type="match status" value="1"/>
</dbReference>
<dbReference type="CDD" id="cd00859">
    <property type="entry name" value="HisRS_anticodon"/>
    <property type="match status" value="1"/>
</dbReference>
<dbReference type="InterPro" id="IPR045864">
    <property type="entry name" value="aa-tRNA-synth_II/BPL/LPL"/>
</dbReference>
<dbReference type="PANTHER" id="PTHR11476:SF7">
    <property type="entry name" value="HISTIDINE--TRNA LIGASE"/>
    <property type="match status" value="1"/>
</dbReference>
<feature type="region of interest" description="Disordered" evidence="12">
    <location>
        <begin position="1"/>
        <end position="25"/>
    </location>
</feature>
<dbReference type="InterPro" id="IPR006195">
    <property type="entry name" value="aa-tRNA-synth_II"/>
</dbReference>
<keyword evidence="15" id="KW-1185">Reference proteome</keyword>
<dbReference type="EC" id="6.1.1.21" evidence="10"/>
<feature type="binding site" evidence="11">
    <location>
        <begin position="95"/>
        <end position="97"/>
    </location>
    <ligand>
        <name>L-histidine</name>
        <dbReference type="ChEBI" id="CHEBI:57595"/>
    </ligand>
</feature>
<proteinExistence type="inferred from homology"/>
<evidence type="ECO:0000256" key="1">
    <source>
        <dbReference type="ARBA" id="ARBA00008226"/>
    </source>
</evidence>
<feature type="binding site" evidence="11">
    <location>
        <begin position="310"/>
        <end position="311"/>
    </location>
    <ligand>
        <name>L-histidine</name>
        <dbReference type="ChEBI" id="CHEBI:57595"/>
    </ligand>
</feature>
<keyword evidence="4 10" id="KW-0436">Ligase</keyword>